<proteinExistence type="inferred from homology"/>
<comment type="caution">
    <text evidence="8">The sequence shown here is derived from an EMBL/GenBank/DDBJ whole genome shotgun (WGS) entry which is preliminary data.</text>
</comment>
<dbReference type="SUPFAM" id="SSF48452">
    <property type="entry name" value="TPR-like"/>
    <property type="match status" value="1"/>
</dbReference>
<organism evidence="8 9">
    <name type="scientific">Jiulongibacter sediminis</name>
    <dbReference type="NCBI Taxonomy" id="1605367"/>
    <lineage>
        <taxon>Bacteria</taxon>
        <taxon>Pseudomonadati</taxon>
        <taxon>Bacteroidota</taxon>
        <taxon>Cytophagia</taxon>
        <taxon>Cytophagales</taxon>
        <taxon>Leadbetterellaceae</taxon>
        <taxon>Jiulongibacter</taxon>
    </lineage>
</organism>
<evidence type="ECO:0000313" key="8">
    <source>
        <dbReference type="EMBL" id="KPM48170.1"/>
    </source>
</evidence>
<evidence type="ECO:0000256" key="3">
    <source>
        <dbReference type="ARBA" id="ARBA00022729"/>
    </source>
</evidence>
<dbReference type="AlphaFoldDB" id="A0A0P7BTP4"/>
<evidence type="ECO:0000256" key="5">
    <source>
        <dbReference type="ARBA" id="ARBA00023237"/>
    </source>
</evidence>
<keyword evidence="9" id="KW-1185">Reference proteome</keyword>
<dbReference type="InterPro" id="IPR033985">
    <property type="entry name" value="SusD-like_N"/>
</dbReference>
<dbReference type="InterPro" id="IPR012944">
    <property type="entry name" value="SusD_RagB_dom"/>
</dbReference>
<evidence type="ECO:0000256" key="1">
    <source>
        <dbReference type="ARBA" id="ARBA00004442"/>
    </source>
</evidence>
<feature type="domain" description="SusD-like N-terminal" evidence="7">
    <location>
        <begin position="90"/>
        <end position="195"/>
    </location>
</feature>
<sequence length="550" mass="60125">MALSVYSCKDEFLDTPPQAALSNTLLASNQSGVDATLISAYKSLGGWIGAGANAWGAAPTNWVYNLAADDFHKGSEPGDGDGWLAVELFQWNPAEGSFHNKWISCYEGIVRANSAITTARSFAESNPDQASYATEVEGEATFLRGWQHFELYKVFKNVPYFNEEDTEFNKPNDQDIMPMIIADFEKAAQMAAPNKTAVGRVDRTIATAYAGKAKLYSGDYAGALADFNTVINSGKYQLSDCIFDNFNLATENNSENMLSVQSSVNDGDANGANANNHDRLGLPHGASFTSCCGFKQPTFDLVMAFKVDDNGLPMSTTGVPVKRIESGASDVLDPRVDYAAGRTGVPYLDWDVHSDGWIRGQGYQGWYSPKKTVHLKANPTLAGGWTGTQLSALNIPLLRYSDVLLMAAECEVEIGSLEKAREYVNMIRERAGNCAQGEVGNLMVPIDSPEITWANYNVGTYDSPWTDKAVARQAVRTERRLELALEGHRVFDLKRWGNYAAHMAEYVAREKVLVPALNNAQPVQPRHDAFPIPAIEISKSNGTLTQNPGY</sequence>
<dbReference type="STRING" id="1605367.AFM12_12635"/>
<dbReference type="InterPro" id="IPR011990">
    <property type="entry name" value="TPR-like_helical_dom_sf"/>
</dbReference>
<protein>
    <recommendedName>
        <fullName evidence="10">Glycan metabolism protein RagB</fullName>
    </recommendedName>
</protein>
<evidence type="ECO:0000256" key="2">
    <source>
        <dbReference type="ARBA" id="ARBA00006275"/>
    </source>
</evidence>
<dbReference type="Proteomes" id="UP000050454">
    <property type="component" value="Unassembled WGS sequence"/>
</dbReference>
<reference evidence="8 9" key="1">
    <citation type="submission" date="2015-07" db="EMBL/GenBank/DDBJ databases">
        <title>The draft genome sequence of Leadbetterella sp. JN14-9.</title>
        <authorList>
            <person name="Liu Y."/>
            <person name="Du J."/>
            <person name="Shao Z."/>
        </authorList>
    </citation>
    <scope>NUCLEOTIDE SEQUENCE [LARGE SCALE GENOMIC DNA]</scope>
    <source>
        <strain evidence="8 9">JN14-9</strain>
    </source>
</reference>
<gene>
    <name evidence="8" type="ORF">AFM12_12635</name>
</gene>
<evidence type="ECO:0000259" key="7">
    <source>
        <dbReference type="Pfam" id="PF14322"/>
    </source>
</evidence>
<dbReference type="GO" id="GO:0009279">
    <property type="term" value="C:cell outer membrane"/>
    <property type="evidence" value="ECO:0007669"/>
    <property type="project" value="UniProtKB-SubCell"/>
</dbReference>
<comment type="similarity">
    <text evidence="2">Belongs to the SusD family.</text>
</comment>
<evidence type="ECO:0000313" key="9">
    <source>
        <dbReference type="Proteomes" id="UP000050454"/>
    </source>
</evidence>
<dbReference type="Pfam" id="PF14322">
    <property type="entry name" value="SusD-like_3"/>
    <property type="match status" value="1"/>
</dbReference>
<accession>A0A0P7BTP4</accession>
<dbReference type="Pfam" id="PF07980">
    <property type="entry name" value="SusD_RagB"/>
    <property type="match status" value="1"/>
</dbReference>
<dbReference type="EMBL" id="LGTQ01000009">
    <property type="protein sequence ID" value="KPM48170.1"/>
    <property type="molecule type" value="Genomic_DNA"/>
</dbReference>
<keyword evidence="5" id="KW-0998">Cell outer membrane</keyword>
<comment type="subcellular location">
    <subcellularLocation>
        <location evidence="1">Cell outer membrane</location>
    </subcellularLocation>
</comment>
<dbReference type="Gene3D" id="1.25.40.390">
    <property type="match status" value="1"/>
</dbReference>
<dbReference type="PATRIC" id="fig|1605367.3.peg.3936"/>
<evidence type="ECO:0000259" key="6">
    <source>
        <dbReference type="Pfam" id="PF07980"/>
    </source>
</evidence>
<keyword evidence="4" id="KW-0472">Membrane</keyword>
<evidence type="ECO:0008006" key="10">
    <source>
        <dbReference type="Google" id="ProtNLM"/>
    </source>
</evidence>
<feature type="domain" description="RagB/SusD" evidence="6">
    <location>
        <begin position="285"/>
        <end position="550"/>
    </location>
</feature>
<name>A0A0P7BTP4_9BACT</name>
<keyword evidence="3" id="KW-0732">Signal</keyword>
<evidence type="ECO:0000256" key="4">
    <source>
        <dbReference type="ARBA" id="ARBA00023136"/>
    </source>
</evidence>